<feature type="transmembrane region" description="Helical" evidence="6">
    <location>
        <begin position="126"/>
        <end position="143"/>
    </location>
</feature>
<evidence type="ECO:0000256" key="3">
    <source>
        <dbReference type="ARBA" id="ARBA00022692"/>
    </source>
</evidence>
<feature type="transmembrane region" description="Helical" evidence="6">
    <location>
        <begin position="34"/>
        <end position="54"/>
    </location>
</feature>
<dbReference type="InterPro" id="IPR050638">
    <property type="entry name" value="AA-Vitamin_Transporters"/>
</dbReference>
<dbReference type="InterPro" id="IPR037185">
    <property type="entry name" value="EmrE-like"/>
</dbReference>
<comment type="subcellular location">
    <subcellularLocation>
        <location evidence="1">Cell membrane</location>
        <topology evidence="1">Multi-pass membrane protein</topology>
    </subcellularLocation>
</comment>
<keyword evidence="4 6" id="KW-1133">Transmembrane helix</keyword>
<feature type="transmembrane region" description="Helical" evidence="6">
    <location>
        <begin position="101"/>
        <end position="119"/>
    </location>
</feature>
<dbReference type="Proteomes" id="UP001596473">
    <property type="component" value="Unassembled WGS sequence"/>
</dbReference>
<comment type="caution">
    <text evidence="8">The sequence shown here is derived from an EMBL/GenBank/DDBJ whole genome shotgun (WGS) entry which is preliminary data.</text>
</comment>
<dbReference type="PANTHER" id="PTHR32322">
    <property type="entry name" value="INNER MEMBRANE TRANSPORTER"/>
    <property type="match status" value="1"/>
</dbReference>
<feature type="transmembrane region" description="Helical" evidence="6">
    <location>
        <begin position="269"/>
        <end position="286"/>
    </location>
</feature>
<keyword evidence="2" id="KW-1003">Cell membrane</keyword>
<reference evidence="9" key="1">
    <citation type="journal article" date="2019" name="Int. J. Syst. Evol. Microbiol.">
        <title>The Global Catalogue of Microorganisms (GCM) 10K type strain sequencing project: providing services to taxonomists for standard genome sequencing and annotation.</title>
        <authorList>
            <consortium name="The Broad Institute Genomics Platform"/>
            <consortium name="The Broad Institute Genome Sequencing Center for Infectious Disease"/>
            <person name="Wu L."/>
            <person name="Ma J."/>
        </authorList>
    </citation>
    <scope>NUCLEOTIDE SEQUENCE [LARGE SCALE GENOMIC DNA]</scope>
    <source>
        <strain evidence="9">CCUG 62945</strain>
    </source>
</reference>
<proteinExistence type="predicted"/>
<evidence type="ECO:0000313" key="8">
    <source>
        <dbReference type="EMBL" id="MFC7419264.1"/>
    </source>
</evidence>
<evidence type="ECO:0000256" key="5">
    <source>
        <dbReference type="ARBA" id="ARBA00023136"/>
    </source>
</evidence>
<evidence type="ECO:0000256" key="1">
    <source>
        <dbReference type="ARBA" id="ARBA00004651"/>
    </source>
</evidence>
<feature type="transmembrane region" description="Helical" evidence="6">
    <location>
        <begin position="211"/>
        <end position="234"/>
    </location>
</feature>
<gene>
    <name evidence="8" type="ORF">ACFQNF_05175</name>
</gene>
<evidence type="ECO:0000256" key="4">
    <source>
        <dbReference type="ARBA" id="ARBA00022989"/>
    </source>
</evidence>
<sequence length="296" mass="32856">MTQQQKAYACGLAAVLAWSTVATAFKLSLAHLSSAQLLLYASAASLLALLSILFCQGRLKELLPAFFKNWRISLVFGIINPFAYYLILFKAYALLPAQEAQAINYTWALTMTLLAVPFLKQVLKKNDIWAALFCYTGVLVIATRGDLLHLNFSNLNGVGLALISTLLWAVYWIFNTKDQREPVLGLALNFAISLPVTLVWCAIHGELTHVSWQGLVGAAYVGAFEMGFTFVLWLFAMKLTESTAKIANLIFLSPLISLFFIWFLIGEHIFISTLFGLGLILLGLLIQKLPRSERIS</sequence>
<keyword evidence="5 6" id="KW-0472">Membrane</keyword>
<evidence type="ECO:0000256" key="6">
    <source>
        <dbReference type="SAM" id="Phobius"/>
    </source>
</evidence>
<feature type="transmembrane region" description="Helical" evidence="6">
    <location>
        <begin position="155"/>
        <end position="174"/>
    </location>
</feature>
<dbReference type="Pfam" id="PF00892">
    <property type="entry name" value="EamA"/>
    <property type="match status" value="2"/>
</dbReference>
<dbReference type="InterPro" id="IPR000620">
    <property type="entry name" value="EamA_dom"/>
</dbReference>
<feature type="domain" description="EamA" evidence="7">
    <location>
        <begin position="7"/>
        <end position="142"/>
    </location>
</feature>
<dbReference type="RefSeq" id="WP_380186631.1">
    <property type="nucleotide sequence ID" value="NZ_JBHTBQ010000008.1"/>
</dbReference>
<protein>
    <submittedName>
        <fullName evidence="8">DMT family transporter</fullName>
    </submittedName>
</protein>
<organism evidence="8 9">
    <name type="scientific">Iodobacter arcticus</name>
    <dbReference type="NCBI Taxonomy" id="590593"/>
    <lineage>
        <taxon>Bacteria</taxon>
        <taxon>Pseudomonadati</taxon>
        <taxon>Pseudomonadota</taxon>
        <taxon>Betaproteobacteria</taxon>
        <taxon>Neisseriales</taxon>
        <taxon>Chitinibacteraceae</taxon>
        <taxon>Iodobacter</taxon>
    </lineage>
</organism>
<dbReference type="PANTHER" id="PTHR32322:SF18">
    <property type="entry name" value="S-ADENOSYLMETHIONINE_S-ADENOSYLHOMOCYSTEINE TRANSPORTER"/>
    <property type="match status" value="1"/>
</dbReference>
<feature type="transmembrane region" description="Helical" evidence="6">
    <location>
        <begin position="74"/>
        <end position="95"/>
    </location>
</feature>
<feature type="transmembrane region" description="Helical" evidence="6">
    <location>
        <begin position="186"/>
        <end position="205"/>
    </location>
</feature>
<name>A0ABW2QWS3_9NEIS</name>
<dbReference type="SUPFAM" id="SSF103481">
    <property type="entry name" value="Multidrug resistance efflux transporter EmrE"/>
    <property type="match status" value="2"/>
</dbReference>
<accession>A0ABW2QWS3</accession>
<keyword evidence="9" id="KW-1185">Reference proteome</keyword>
<dbReference type="EMBL" id="JBHTBQ010000008">
    <property type="protein sequence ID" value="MFC7419264.1"/>
    <property type="molecule type" value="Genomic_DNA"/>
</dbReference>
<evidence type="ECO:0000256" key="2">
    <source>
        <dbReference type="ARBA" id="ARBA00022475"/>
    </source>
</evidence>
<feature type="domain" description="EamA" evidence="7">
    <location>
        <begin position="157"/>
        <end position="286"/>
    </location>
</feature>
<evidence type="ECO:0000313" key="9">
    <source>
        <dbReference type="Proteomes" id="UP001596473"/>
    </source>
</evidence>
<evidence type="ECO:0000259" key="7">
    <source>
        <dbReference type="Pfam" id="PF00892"/>
    </source>
</evidence>
<keyword evidence="3 6" id="KW-0812">Transmembrane</keyword>
<feature type="transmembrane region" description="Helical" evidence="6">
    <location>
        <begin position="246"/>
        <end position="263"/>
    </location>
</feature>